<name>A0AAW0VU98_CHEQU</name>
<comment type="caution">
    <text evidence="1">The sequence shown here is derived from an EMBL/GenBank/DDBJ whole genome shotgun (WGS) entry which is preliminary data.</text>
</comment>
<gene>
    <name evidence="1" type="ORF">OTU49_013253</name>
</gene>
<accession>A0AAW0VU98</accession>
<organism evidence="1 2">
    <name type="scientific">Cherax quadricarinatus</name>
    <name type="common">Australian red claw crayfish</name>
    <dbReference type="NCBI Taxonomy" id="27406"/>
    <lineage>
        <taxon>Eukaryota</taxon>
        <taxon>Metazoa</taxon>
        <taxon>Ecdysozoa</taxon>
        <taxon>Arthropoda</taxon>
        <taxon>Crustacea</taxon>
        <taxon>Multicrustacea</taxon>
        <taxon>Malacostraca</taxon>
        <taxon>Eumalacostraca</taxon>
        <taxon>Eucarida</taxon>
        <taxon>Decapoda</taxon>
        <taxon>Pleocyemata</taxon>
        <taxon>Astacidea</taxon>
        <taxon>Parastacoidea</taxon>
        <taxon>Parastacidae</taxon>
        <taxon>Cherax</taxon>
    </lineage>
</organism>
<evidence type="ECO:0000313" key="1">
    <source>
        <dbReference type="EMBL" id="KAK8720542.1"/>
    </source>
</evidence>
<dbReference type="EMBL" id="JARKIK010000343">
    <property type="protein sequence ID" value="KAK8720542.1"/>
    <property type="molecule type" value="Genomic_DNA"/>
</dbReference>
<dbReference type="Proteomes" id="UP001445076">
    <property type="component" value="Unassembled WGS sequence"/>
</dbReference>
<proteinExistence type="predicted"/>
<dbReference type="AlphaFoldDB" id="A0AAW0VU98"/>
<keyword evidence="2" id="KW-1185">Reference proteome</keyword>
<evidence type="ECO:0000313" key="2">
    <source>
        <dbReference type="Proteomes" id="UP001445076"/>
    </source>
</evidence>
<feature type="non-terminal residue" evidence="1">
    <location>
        <position position="1"/>
    </location>
</feature>
<sequence length="109" mass="11538">ACIPGDVDPNILSLLKSSQSASHSRVTSMSNLQTSSYDVVEMVLPSCDCGATEGRQPRLLNHQLITLRSLVSSTVDVITSITDQSTTVSITYNGCVPLDAVVTTPCVLL</sequence>
<reference evidence="1 2" key="1">
    <citation type="journal article" date="2024" name="BMC Genomics">
        <title>Genome assembly of redclaw crayfish (Cherax quadricarinatus) provides insights into its immune adaptation and hypoxia tolerance.</title>
        <authorList>
            <person name="Liu Z."/>
            <person name="Zheng J."/>
            <person name="Li H."/>
            <person name="Fang K."/>
            <person name="Wang S."/>
            <person name="He J."/>
            <person name="Zhou D."/>
            <person name="Weng S."/>
            <person name="Chi M."/>
            <person name="Gu Z."/>
            <person name="He J."/>
            <person name="Li F."/>
            <person name="Wang M."/>
        </authorList>
    </citation>
    <scope>NUCLEOTIDE SEQUENCE [LARGE SCALE GENOMIC DNA]</scope>
    <source>
        <strain evidence="1">ZL_2023a</strain>
    </source>
</reference>
<protein>
    <submittedName>
        <fullName evidence="1">Uncharacterized protein</fullName>
    </submittedName>
</protein>